<dbReference type="GO" id="GO:0005576">
    <property type="term" value="C:extracellular region"/>
    <property type="evidence" value="ECO:0000318"/>
    <property type="project" value="GO_Central"/>
</dbReference>
<dbReference type="EMBL" id="GL377631">
    <property type="protein sequence ID" value="EFJ13660.1"/>
    <property type="molecule type" value="Genomic_DNA"/>
</dbReference>
<dbReference type="InterPro" id="IPR036852">
    <property type="entry name" value="Peptidase_S8/S53_dom_sf"/>
</dbReference>
<reference evidence="11 12" key="1">
    <citation type="journal article" date="2011" name="Science">
        <title>The Selaginella genome identifies genetic changes associated with the evolution of vascular plants.</title>
        <authorList>
            <person name="Banks J.A."/>
            <person name="Nishiyama T."/>
            <person name="Hasebe M."/>
            <person name="Bowman J.L."/>
            <person name="Gribskov M."/>
            <person name="dePamphilis C."/>
            <person name="Albert V.A."/>
            <person name="Aono N."/>
            <person name="Aoyama T."/>
            <person name="Ambrose B.A."/>
            <person name="Ashton N.W."/>
            <person name="Axtell M.J."/>
            <person name="Barker E."/>
            <person name="Barker M.S."/>
            <person name="Bennetzen J.L."/>
            <person name="Bonawitz N.D."/>
            <person name="Chapple C."/>
            <person name="Cheng C."/>
            <person name="Correa L.G."/>
            <person name="Dacre M."/>
            <person name="DeBarry J."/>
            <person name="Dreyer I."/>
            <person name="Elias M."/>
            <person name="Engstrom E.M."/>
            <person name="Estelle M."/>
            <person name="Feng L."/>
            <person name="Finet C."/>
            <person name="Floyd S.K."/>
            <person name="Frommer W.B."/>
            <person name="Fujita T."/>
            <person name="Gramzow L."/>
            <person name="Gutensohn M."/>
            <person name="Harholt J."/>
            <person name="Hattori M."/>
            <person name="Heyl A."/>
            <person name="Hirai T."/>
            <person name="Hiwatashi Y."/>
            <person name="Ishikawa M."/>
            <person name="Iwata M."/>
            <person name="Karol K.G."/>
            <person name="Koehler B."/>
            <person name="Kolukisaoglu U."/>
            <person name="Kubo M."/>
            <person name="Kurata T."/>
            <person name="Lalonde S."/>
            <person name="Li K."/>
            <person name="Li Y."/>
            <person name="Litt A."/>
            <person name="Lyons E."/>
            <person name="Manning G."/>
            <person name="Maruyama T."/>
            <person name="Michael T.P."/>
            <person name="Mikami K."/>
            <person name="Miyazaki S."/>
            <person name="Morinaga S."/>
            <person name="Murata T."/>
            <person name="Mueller-Roeber B."/>
            <person name="Nelson D.R."/>
            <person name="Obara M."/>
            <person name="Oguri Y."/>
            <person name="Olmstead R.G."/>
            <person name="Onodera N."/>
            <person name="Petersen B.L."/>
            <person name="Pils B."/>
            <person name="Prigge M."/>
            <person name="Rensing S.A."/>
            <person name="Riano-Pachon D.M."/>
            <person name="Roberts A.W."/>
            <person name="Sato Y."/>
            <person name="Scheller H.V."/>
            <person name="Schulz B."/>
            <person name="Schulz C."/>
            <person name="Shakirov E.V."/>
            <person name="Shibagaki N."/>
            <person name="Shinohara N."/>
            <person name="Shippen D.E."/>
            <person name="Soerensen I."/>
            <person name="Sotooka R."/>
            <person name="Sugimoto N."/>
            <person name="Sugita M."/>
            <person name="Sumikawa N."/>
            <person name="Tanurdzic M."/>
            <person name="Theissen G."/>
            <person name="Ulvskov P."/>
            <person name="Wakazuki S."/>
            <person name="Weng J.K."/>
            <person name="Willats W.W."/>
            <person name="Wipf D."/>
            <person name="Wolf P.G."/>
            <person name="Yang L."/>
            <person name="Zimmer A.D."/>
            <person name="Zhu Q."/>
            <person name="Mitros T."/>
            <person name="Hellsten U."/>
            <person name="Loque D."/>
            <person name="Otillar R."/>
            <person name="Salamov A."/>
            <person name="Schmutz J."/>
            <person name="Shapiro H."/>
            <person name="Lindquist E."/>
            <person name="Lucas S."/>
            <person name="Rokhsar D."/>
            <person name="Grigoriev I.V."/>
        </authorList>
    </citation>
    <scope>NUCLEOTIDE SEQUENCE [LARGE SCALE GENOMIC DNA]</scope>
</reference>
<evidence type="ECO:0000256" key="4">
    <source>
        <dbReference type="ARBA" id="ARBA00022801"/>
    </source>
</evidence>
<dbReference type="Pfam" id="PF05922">
    <property type="entry name" value="Inhibitor_I9"/>
    <property type="match status" value="1"/>
</dbReference>
<feature type="active site" description="Charge relay system" evidence="6 7">
    <location>
        <position position="469"/>
    </location>
</feature>
<evidence type="ECO:0000313" key="12">
    <source>
        <dbReference type="Proteomes" id="UP000001514"/>
    </source>
</evidence>
<keyword evidence="4 7" id="KW-0378">Hydrolase</keyword>
<evidence type="ECO:0000259" key="10">
    <source>
        <dbReference type="Pfam" id="PF05922"/>
    </source>
</evidence>
<dbReference type="AlphaFoldDB" id="D8SPF7"/>
<dbReference type="PRINTS" id="PR00723">
    <property type="entry name" value="SUBTILISIN"/>
</dbReference>
<evidence type="ECO:0000256" key="1">
    <source>
        <dbReference type="ARBA" id="ARBA00011073"/>
    </source>
</evidence>
<dbReference type="GO" id="GO:0004252">
    <property type="term" value="F:serine-type endopeptidase activity"/>
    <property type="evidence" value="ECO:0000318"/>
    <property type="project" value="GO_Central"/>
</dbReference>
<dbReference type="InterPro" id="IPR010259">
    <property type="entry name" value="S8pro/Inhibitor_I9"/>
</dbReference>
<dbReference type="InterPro" id="IPR000209">
    <property type="entry name" value="Peptidase_S8/S53_dom"/>
</dbReference>
<dbReference type="InParanoid" id="D8SPF7"/>
<evidence type="ECO:0000256" key="3">
    <source>
        <dbReference type="ARBA" id="ARBA00022729"/>
    </source>
</evidence>
<evidence type="ECO:0000256" key="8">
    <source>
        <dbReference type="SAM" id="MobiDB-lite"/>
    </source>
</evidence>
<keyword evidence="5 7" id="KW-0720">Serine protease</keyword>
<dbReference type="Pfam" id="PF00082">
    <property type="entry name" value="Peptidase_S8"/>
    <property type="match status" value="1"/>
</dbReference>
<dbReference type="InterPro" id="IPR034197">
    <property type="entry name" value="Peptidases_S8_3"/>
</dbReference>
<feature type="domain" description="Inhibitor I9" evidence="10">
    <location>
        <begin position="9"/>
        <end position="74"/>
    </location>
</feature>
<dbReference type="Gene3D" id="3.50.30.30">
    <property type="match status" value="2"/>
</dbReference>
<feature type="active site" description="Charge relay system" evidence="6 7">
    <location>
        <position position="527"/>
    </location>
</feature>
<feature type="active site" description="Charge relay system" evidence="6 7">
    <location>
        <position position="839"/>
    </location>
</feature>
<dbReference type="InterPro" id="IPR015500">
    <property type="entry name" value="Peptidase_S8_subtilisin-rel"/>
</dbReference>
<dbReference type="CDD" id="cd02120">
    <property type="entry name" value="PA_subtilisin_like"/>
    <property type="match status" value="1"/>
</dbReference>
<evidence type="ECO:0000256" key="6">
    <source>
        <dbReference type="PIRSR" id="PIRSR615500-1"/>
    </source>
</evidence>
<dbReference type="Proteomes" id="UP000001514">
    <property type="component" value="Unassembled WGS sequence"/>
</dbReference>
<keyword evidence="2 7" id="KW-0645">Protease</keyword>
<evidence type="ECO:0000256" key="5">
    <source>
        <dbReference type="ARBA" id="ARBA00022825"/>
    </source>
</evidence>
<dbReference type="PROSITE" id="PS51892">
    <property type="entry name" value="SUBTILASE"/>
    <property type="match status" value="1"/>
</dbReference>
<dbReference type="PANTHER" id="PTHR10795">
    <property type="entry name" value="PROPROTEIN CONVERTASE SUBTILISIN/KEXIN"/>
    <property type="match status" value="1"/>
</dbReference>
<protein>
    <recommendedName>
        <fullName evidence="13">Peptidase S8/S53 domain-containing protein</fullName>
    </recommendedName>
</protein>
<dbReference type="Gramene" id="EFJ13660">
    <property type="protein sequence ID" value="EFJ13660"/>
    <property type="gene ID" value="SELMODRAFT_424299"/>
</dbReference>
<dbReference type="Gene3D" id="3.40.50.200">
    <property type="entry name" value="Peptidase S8/S53 domain"/>
    <property type="match status" value="2"/>
</dbReference>
<dbReference type="HOGENOM" id="CLU_305982_0_0_1"/>
<accession>D8SPF7</accession>
<dbReference type="SUPFAM" id="SSF52743">
    <property type="entry name" value="Subtilisin-like"/>
    <property type="match status" value="2"/>
</dbReference>
<evidence type="ECO:0008006" key="13">
    <source>
        <dbReference type="Google" id="ProtNLM"/>
    </source>
</evidence>
<dbReference type="InterPro" id="IPR023828">
    <property type="entry name" value="Peptidase_S8_Ser-AS"/>
</dbReference>
<gene>
    <name evidence="11" type="ORF">SELMODRAFT_424299</name>
</gene>
<keyword evidence="12" id="KW-1185">Reference proteome</keyword>
<evidence type="ECO:0000256" key="2">
    <source>
        <dbReference type="ARBA" id="ARBA00022670"/>
    </source>
</evidence>
<dbReference type="PROSITE" id="PS00138">
    <property type="entry name" value="SUBTILASE_SER"/>
    <property type="match status" value="1"/>
</dbReference>
<name>D8SPF7_SELML</name>
<proteinExistence type="inferred from homology"/>
<organism evidence="12">
    <name type="scientific">Selaginella moellendorffii</name>
    <name type="common">Spikemoss</name>
    <dbReference type="NCBI Taxonomy" id="88036"/>
    <lineage>
        <taxon>Eukaryota</taxon>
        <taxon>Viridiplantae</taxon>
        <taxon>Streptophyta</taxon>
        <taxon>Embryophyta</taxon>
        <taxon>Tracheophyta</taxon>
        <taxon>Lycopodiopsida</taxon>
        <taxon>Selaginellales</taxon>
        <taxon>Selaginellaceae</taxon>
        <taxon>Selaginella</taxon>
    </lineage>
</organism>
<dbReference type="InterPro" id="IPR037045">
    <property type="entry name" value="S8pro/Inhibitor_I9_sf"/>
</dbReference>
<evidence type="ECO:0000259" key="9">
    <source>
        <dbReference type="Pfam" id="PF00082"/>
    </source>
</evidence>
<dbReference type="Gene3D" id="3.30.70.80">
    <property type="entry name" value="Peptidase S8 propeptide/proteinase inhibitor I9"/>
    <property type="match status" value="1"/>
</dbReference>
<dbReference type="InterPro" id="IPR045051">
    <property type="entry name" value="SBT"/>
</dbReference>
<keyword evidence="3" id="KW-0732">Signal</keyword>
<feature type="region of interest" description="Disordered" evidence="8">
    <location>
        <begin position="513"/>
        <end position="533"/>
    </location>
</feature>
<evidence type="ECO:0000313" key="11">
    <source>
        <dbReference type="EMBL" id="EFJ13660.1"/>
    </source>
</evidence>
<comment type="similarity">
    <text evidence="1 7">Belongs to the peptidase S8 family.</text>
</comment>
<dbReference type="KEGG" id="smo:SELMODRAFT_424299"/>
<dbReference type="CDD" id="cd04852">
    <property type="entry name" value="Peptidases_S8_3"/>
    <property type="match status" value="1"/>
</dbReference>
<dbReference type="GO" id="GO:0006508">
    <property type="term" value="P:proteolysis"/>
    <property type="evidence" value="ECO:0007669"/>
    <property type="project" value="UniProtKB-KW"/>
</dbReference>
<feature type="domain" description="Peptidase S8/S53" evidence="9">
    <location>
        <begin position="460"/>
        <end position="876"/>
    </location>
</feature>
<sequence length="969" mass="104750">MLFEQKAIHIVYLGDLDATLHCGPNVVTDSHYQLLEKILGSSEAAKASLTYSYRHGFNGFAASLRSEEAARISHKLHDGGKNAQSLYGDYESQSLRRKARYGDDIIIGMLDSGTWFATGHWTHTTSTAAGRFVENASWSGHYISDPIAIGSFHAMQRGIIAAGNEYFPGTETNAPPWIVTVAASTISRSFTSRISLGNNQSFAGLSLTSDGILFCRVWTLAFPTQALVQGPQPTFSSLIWWLLWQTIRNMVLSLITLESRSKTQHCSPPPLSTSVEATSIQTRLLTWASSTIGARLHGISVWIEAGKTKPQRNSKILGPVSRRDADLIKSRGWMTALKFSIFLLDNMIFEQKATHIVYLGDLDATLHSDPDAVTDSHYQLLENILGRYNFHSRRLQELLSSRFDMFRIPNVISVFPSQNHKMHTTNSWSFLGFDEDGGKNVQSLFGDSGSEPLRRKANYGEDIIVGVIDTGTWNMARVQELCGRFTCEQGENFTSSHCNRKLIGARFFEPEGRTNTEISSPRDANGHGTHAASTAGGQFVENVGWSGYASGTLSGGASNSRIAAYKVCWARQQAFDCTSESVLAAFEAGIHDGVDVFSVSLGTNSSGYFSDPIAIGSFHATQKGIVVVPAAGNNYSFGTVANAAPWIITVAASTISRRLEPDSLSAGDGIPLCRVWTLAFQTQALVQGTLMPSMNTFIIHLLHYSELERCVSGSLDPKKVRGKIVTCLDTLPLGGGARQAGIIFYNRGPQSARPFENALSASHVNRAAANAIKSSPVAQISAASTLLNAKSAPVTGAFSSQGPNPDILKPDITAPGVDILAAYSPFANNTEYRILSGTSMACPHVSGIVALLKAYRPEWCPVAINSAIVTTGFLTDNSGGPIKDAALLPVTPFNFGAGHVNPNAAAHPGLVYDAKAPDFTDFLCGLSQERRYISTFANCAIRRRMASNNLNYPSIAISSLRARESSTGE</sequence>
<evidence type="ECO:0000256" key="7">
    <source>
        <dbReference type="PROSITE-ProRule" id="PRU01240"/>
    </source>
</evidence>